<dbReference type="InterPro" id="IPR051185">
    <property type="entry name" value="ASPM"/>
</dbReference>
<dbReference type="PANTHER" id="PTHR22706">
    <property type="entry name" value="ASSEMBLY FACTOR FOR SPINDLE MICROTUBULES"/>
    <property type="match status" value="1"/>
</dbReference>
<dbReference type="InterPro" id="IPR013320">
    <property type="entry name" value="ConA-like_dom_sf"/>
</dbReference>
<dbReference type="AlphaFoldDB" id="F4PAQ9"/>
<protein>
    <recommendedName>
        <fullName evidence="7">B30.2/SPRY domain-containing protein</fullName>
    </recommendedName>
</protein>
<dbReference type="Pfam" id="PF00612">
    <property type="entry name" value="IQ"/>
    <property type="match status" value="3"/>
</dbReference>
<dbReference type="CDD" id="cd23767">
    <property type="entry name" value="IQCD"/>
    <property type="match status" value="1"/>
</dbReference>
<dbReference type="STRING" id="684364.F4PAQ9"/>
<organism evidence="5 6">
    <name type="scientific">Batrachochytrium dendrobatidis (strain JAM81 / FGSC 10211)</name>
    <name type="common">Frog chytrid fungus</name>
    <dbReference type="NCBI Taxonomy" id="684364"/>
    <lineage>
        <taxon>Eukaryota</taxon>
        <taxon>Fungi</taxon>
        <taxon>Fungi incertae sedis</taxon>
        <taxon>Chytridiomycota</taxon>
        <taxon>Chytridiomycota incertae sedis</taxon>
        <taxon>Chytridiomycetes</taxon>
        <taxon>Rhizophydiales</taxon>
        <taxon>Rhizophydiales incertae sedis</taxon>
        <taxon>Batrachochytrium</taxon>
    </lineage>
</organism>
<keyword evidence="2" id="KW-0963">Cytoplasm</keyword>
<dbReference type="OMA" id="KFRDWAR"/>
<proteinExistence type="predicted"/>
<dbReference type="Gene3D" id="2.60.120.920">
    <property type="match status" value="1"/>
</dbReference>
<evidence type="ECO:0000256" key="3">
    <source>
        <dbReference type="ARBA" id="ARBA00022737"/>
    </source>
</evidence>
<dbReference type="EMBL" id="GL882891">
    <property type="protein sequence ID" value="EGF77727.1"/>
    <property type="molecule type" value="Genomic_DNA"/>
</dbReference>
<dbReference type="InParanoid" id="F4PAQ9"/>
<gene>
    <name evidence="5" type="ORF">BATDEDRAFT_91388</name>
</gene>
<name>F4PAQ9_BATDJ</name>
<evidence type="ECO:0000256" key="4">
    <source>
        <dbReference type="ARBA" id="ARBA00022860"/>
    </source>
</evidence>
<evidence type="ECO:0000256" key="1">
    <source>
        <dbReference type="ARBA" id="ARBA00004496"/>
    </source>
</evidence>
<keyword evidence="3" id="KW-0677">Repeat</keyword>
<dbReference type="OrthoDB" id="190375at2759"/>
<dbReference type="HOGENOM" id="CLU_372967_0_0_1"/>
<reference evidence="5 6" key="1">
    <citation type="submission" date="2009-12" db="EMBL/GenBank/DDBJ databases">
        <title>The draft genome of Batrachochytrium dendrobatidis.</title>
        <authorList>
            <consortium name="US DOE Joint Genome Institute (JGI-PGF)"/>
            <person name="Kuo A."/>
            <person name="Salamov A."/>
            <person name="Schmutz J."/>
            <person name="Lucas S."/>
            <person name="Pitluck S."/>
            <person name="Rosenblum E."/>
            <person name="Stajich J."/>
            <person name="Eisen M."/>
            <person name="Grigoriev I.V."/>
        </authorList>
    </citation>
    <scope>NUCLEOTIDE SEQUENCE [LARGE SCALE GENOMIC DNA]</scope>
    <source>
        <strain evidence="6">JAM81 / FGSC 10211</strain>
    </source>
</reference>
<dbReference type="RefSeq" id="XP_006681819.1">
    <property type="nucleotide sequence ID" value="XM_006681756.1"/>
</dbReference>
<evidence type="ECO:0008006" key="7">
    <source>
        <dbReference type="Google" id="ProtNLM"/>
    </source>
</evidence>
<dbReference type="PANTHER" id="PTHR22706:SF1">
    <property type="entry name" value="ASSEMBLY FACTOR FOR SPINDLE MICROTUBULES"/>
    <property type="match status" value="1"/>
</dbReference>
<dbReference type="GO" id="GO:0005737">
    <property type="term" value="C:cytoplasm"/>
    <property type="evidence" value="ECO:0007669"/>
    <property type="project" value="UniProtKB-SubCell"/>
</dbReference>
<evidence type="ECO:0000256" key="2">
    <source>
        <dbReference type="ARBA" id="ARBA00022490"/>
    </source>
</evidence>
<keyword evidence="6" id="KW-1185">Reference proteome</keyword>
<dbReference type="PROSITE" id="PS50096">
    <property type="entry name" value="IQ"/>
    <property type="match status" value="2"/>
</dbReference>
<evidence type="ECO:0000313" key="6">
    <source>
        <dbReference type="Proteomes" id="UP000007241"/>
    </source>
</evidence>
<dbReference type="SUPFAM" id="SSF49899">
    <property type="entry name" value="Concanavalin A-like lectins/glucanases"/>
    <property type="match status" value="1"/>
</dbReference>
<dbReference type="InterPro" id="IPR043136">
    <property type="entry name" value="B30.2/SPRY_sf"/>
</dbReference>
<accession>F4PAQ9</accession>
<dbReference type="InterPro" id="IPR000048">
    <property type="entry name" value="IQ_motif_EF-hand-BS"/>
</dbReference>
<dbReference type="Proteomes" id="UP000007241">
    <property type="component" value="Unassembled WGS sequence"/>
</dbReference>
<dbReference type="Gene3D" id="1.20.5.190">
    <property type="match status" value="1"/>
</dbReference>
<keyword evidence="4" id="KW-0112">Calmodulin-binding</keyword>
<dbReference type="GO" id="GO:0005516">
    <property type="term" value="F:calmodulin binding"/>
    <property type="evidence" value="ECO:0007669"/>
    <property type="project" value="UniProtKB-KW"/>
</dbReference>
<evidence type="ECO:0000313" key="5">
    <source>
        <dbReference type="EMBL" id="EGF77727.1"/>
    </source>
</evidence>
<sequence length="745" mass="87132">MMQTHKDDFTQFIWKRRLQSRRDLRLLFQAGPGMIGRFGELISDSNMEVIQTFERNNLAKLCKEAITSGLCDHDDVPGFFNNKITLISPKKMKRINVFPSRLEFQIKEIEDDMAVRDPEQWYTVYATCGPWAIKLFSKPLVQDLVHQSIEQIRHISKDADSLSYIHVLARTIDLVHPTHQLQATILAFPLYGVQILKKRILSLGYSMDPANEDSVILDHKLALDILSQVYKKLETEHRYYFEWTTLPKTKWRIGFSTGRHVKVLNNTAYPGMDSFSFGFGNDGSIFMDGEKLRYVHDLAQSTLPIGIKTWGVMVDLHAGSINLVLNGNVAHVAFGHSASAFDSYEQERQKYSSMLFAHEISIEERPFIRVNFGDKPFSFHVNALPMNNLIQPHSTKGIDLVSILEISGANANRERLSQEEDEKLHMASHTLYLLSLEKNYFRVSHIPDAIKSFSQFPPSVYRRSLAATRLQRAWRRFKGHQMREKIKQEQYAAAVKIQRMARKKLRKIRQIKNESAEQIQKFWRKKMFIWAALLRCIYQQPIPELHRAATVIQRKWRHWHMFKNSPLASKYQTKIEDLHAAANRIIRWWRPLHSRMAEINETRRRNKAATNIQRVYRGFALRRLLRPDIRKKLTELGSVIAKARHSLLEIRSAYIIQRAWRKVLYKRVCAEKAKTRNKASTRIQSLWRGFWVRSHTPLRFTYGEAVFLTAVCKALRNSHFILKMYRPCGIVCPKSDHAFNRDYRK</sequence>
<dbReference type="SMART" id="SM00015">
    <property type="entry name" value="IQ"/>
    <property type="match status" value="4"/>
</dbReference>
<dbReference type="GeneID" id="18244247"/>
<comment type="subcellular location">
    <subcellularLocation>
        <location evidence="1">Cytoplasm</location>
    </subcellularLocation>
</comment>